<dbReference type="Proteomes" id="UP000319931">
    <property type="component" value="Unassembled WGS sequence"/>
</dbReference>
<dbReference type="AlphaFoldDB" id="A0A502FFI1"/>
<comment type="caution">
    <text evidence="1">The sequence shown here is derived from an EMBL/GenBank/DDBJ whole genome shotgun (WGS) entry which is preliminary data.</text>
</comment>
<name>A0A502FFI1_9SPHN</name>
<sequence length="184" mass="20112">MLNRRVALIAGAIVAALAVYNGILTIPVALARQHESGITMVAYRRWLIDPTTAVVDLWRVDRNASMADVDRNLFEVAEALKAQSFTNVELAYKGTGRFLLDGTQFKTIGEERSFQNPVYTIRTLPQHITKLDGTPAFGTYEGGFLGVLSAQMSDHSQLHWSWYLASMSGADPSSTMPKSGGAGF</sequence>
<dbReference type="EMBL" id="RCZC01000010">
    <property type="protein sequence ID" value="TPG48086.1"/>
    <property type="molecule type" value="Genomic_DNA"/>
</dbReference>
<evidence type="ECO:0000313" key="2">
    <source>
        <dbReference type="Proteomes" id="UP000319931"/>
    </source>
</evidence>
<protein>
    <submittedName>
        <fullName evidence="1">Uncharacterized protein</fullName>
    </submittedName>
</protein>
<proteinExistence type="predicted"/>
<accession>A0A502FFI1</accession>
<keyword evidence="2" id="KW-1185">Reference proteome</keyword>
<gene>
    <name evidence="1" type="ORF">EAH76_21990</name>
</gene>
<organism evidence="1 2">
    <name type="scientific">Sphingomonas glacialis</name>
    <dbReference type="NCBI Taxonomy" id="658225"/>
    <lineage>
        <taxon>Bacteria</taxon>
        <taxon>Pseudomonadati</taxon>
        <taxon>Pseudomonadota</taxon>
        <taxon>Alphaproteobacteria</taxon>
        <taxon>Sphingomonadales</taxon>
        <taxon>Sphingomonadaceae</taxon>
        <taxon>Sphingomonas</taxon>
    </lineage>
</organism>
<reference evidence="1 2" key="1">
    <citation type="journal article" date="2019" name="Environ. Microbiol.">
        <title>Species interactions and distinct microbial communities in high Arctic permafrost affected cryosols are associated with the CH4 and CO2 gas fluxes.</title>
        <authorList>
            <person name="Altshuler I."/>
            <person name="Hamel J."/>
            <person name="Turney S."/>
            <person name="Magnuson E."/>
            <person name="Levesque R."/>
            <person name="Greer C."/>
            <person name="Whyte L.G."/>
        </authorList>
    </citation>
    <scope>NUCLEOTIDE SEQUENCE [LARGE SCALE GENOMIC DNA]</scope>
    <source>
        <strain evidence="1 2">E6.1</strain>
    </source>
</reference>
<evidence type="ECO:0000313" key="1">
    <source>
        <dbReference type="EMBL" id="TPG48086.1"/>
    </source>
</evidence>
<dbReference type="RefSeq" id="WP_161989125.1">
    <property type="nucleotide sequence ID" value="NZ_RCZC01000010.1"/>
</dbReference>